<comment type="similarity">
    <text evidence="2 8">Belongs to the organo anion transporter (TC 2.A.60) family.</text>
</comment>
<comment type="subcellular location">
    <subcellularLocation>
        <location evidence="1 8">Cell membrane</location>
        <topology evidence="1 8">Multi-pass membrane protein</topology>
    </subcellularLocation>
</comment>
<evidence type="ECO:0000256" key="6">
    <source>
        <dbReference type="ARBA" id="ARBA00023136"/>
    </source>
</evidence>
<feature type="transmembrane region" description="Helical" evidence="8">
    <location>
        <begin position="55"/>
        <end position="75"/>
    </location>
</feature>
<keyword evidence="6 8" id="KW-0472">Membrane</keyword>
<evidence type="ECO:0000313" key="12">
    <source>
        <dbReference type="Proteomes" id="UP000046395"/>
    </source>
</evidence>
<dbReference type="InterPro" id="IPR002350">
    <property type="entry name" value="Kazal_dom"/>
</dbReference>
<feature type="transmembrane region" description="Helical" evidence="8">
    <location>
        <begin position="334"/>
        <end position="358"/>
    </location>
</feature>
<dbReference type="Gene3D" id="3.30.60.30">
    <property type="match status" value="1"/>
</dbReference>
<dbReference type="NCBIfam" id="TIGR00805">
    <property type="entry name" value="oat"/>
    <property type="match status" value="1"/>
</dbReference>
<dbReference type="PANTHER" id="PTHR11388:SF100">
    <property type="entry name" value="SOLUTE CARRIER ORGANIC ANION TRANSPORTER FAMILY MEMBER 4A1"/>
    <property type="match status" value="1"/>
</dbReference>
<dbReference type="InterPro" id="IPR036058">
    <property type="entry name" value="Kazal_dom_sf"/>
</dbReference>
<evidence type="ECO:0000256" key="2">
    <source>
        <dbReference type="ARBA" id="ARBA00009657"/>
    </source>
</evidence>
<evidence type="ECO:0000256" key="8">
    <source>
        <dbReference type="RuleBase" id="RU362056"/>
    </source>
</evidence>
<dbReference type="Proteomes" id="UP000046395">
    <property type="component" value="Unassembled WGS sequence"/>
</dbReference>
<accession>A0A5S6QJA5</accession>
<evidence type="ECO:0000256" key="7">
    <source>
        <dbReference type="ARBA" id="ARBA00023157"/>
    </source>
</evidence>
<comment type="caution">
    <text evidence="8">Lacks conserved residue(s) required for the propagation of feature annotation.</text>
</comment>
<feature type="transmembrane region" description="Helical" evidence="8">
    <location>
        <begin position="378"/>
        <end position="398"/>
    </location>
</feature>
<dbReference type="Pfam" id="PF07648">
    <property type="entry name" value="Kazal_2"/>
    <property type="match status" value="1"/>
</dbReference>
<dbReference type="GO" id="GO:0043252">
    <property type="term" value="P:sodium-independent organic anion transport"/>
    <property type="evidence" value="ECO:0007669"/>
    <property type="project" value="TreeGrafter"/>
</dbReference>
<dbReference type="PROSITE" id="PS51465">
    <property type="entry name" value="KAZAL_2"/>
    <property type="match status" value="1"/>
</dbReference>
<feature type="transmembrane region" description="Helical" evidence="8">
    <location>
        <begin position="95"/>
        <end position="114"/>
    </location>
</feature>
<feature type="compositionally biased region" description="Polar residues" evidence="9">
    <location>
        <begin position="1"/>
        <end position="10"/>
    </location>
</feature>
<keyword evidence="8" id="KW-0813">Transport</keyword>
<protein>
    <recommendedName>
        <fullName evidence="8">Solute carrier organic anion transporter family member</fullName>
    </recommendedName>
</protein>
<dbReference type="PROSITE" id="PS50850">
    <property type="entry name" value="MFS"/>
    <property type="match status" value="1"/>
</dbReference>
<dbReference type="InterPro" id="IPR004156">
    <property type="entry name" value="OATP"/>
</dbReference>
<evidence type="ECO:0000256" key="5">
    <source>
        <dbReference type="ARBA" id="ARBA00022989"/>
    </source>
</evidence>
<dbReference type="WBParaSite" id="TMUE_2000007446.3">
    <property type="protein sequence ID" value="TMUE_2000007446.3"/>
    <property type="gene ID" value="WBGene00299890"/>
</dbReference>
<evidence type="ECO:0000259" key="10">
    <source>
        <dbReference type="PROSITE" id="PS50850"/>
    </source>
</evidence>
<dbReference type="AlphaFoldDB" id="A0A5S6QJA5"/>
<feature type="compositionally biased region" description="Polar residues" evidence="9">
    <location>
        <begin position="19"/>
        <end position="40"/>
    </location>
</feature>
<dbReference type="WBParaSite" id="TMUE_2000007446.1">
    <property type="protein sequence ID" value="TMUE_2000007446.1"/>
    <property type="gene ID" value="WBGene00299890"/>
</dbReference>
<feature type="region of interest" description="Disordered" evidence="9">
    <location>
        <begin position="1"/>
        <end position="40"/>
    </location>
</feature>
<feature type="transmembrane region" description="Helical" evidence="8">
    <location>
        <begin position="629"/>
        <end position="649"/>
    </location>
</feature>
<feature type="transmembrane region" description="Helical" evidence="8">
    <location>
        <begin position="123"/>
        <end position="143"/>
    </location>
</feature>
<proteinExistence type="inferred from homology"/>
<reference evidence="12" key="1">
    <citation type="submission" date="2013-11" db="EMBL/GenBank/DDBJ databases">
        <authorList>
            <person name="Aslett M."/>
        </authorList>
    </citation>
    <scope>NUCLEOTIDE SEQUENCE [LARGE SCALE GENOMIC DNA]</scope>
    <source>
        <strain evidence="12">Edinburgh</strain>
    </source>
</reference>
<feature type="transmembrane region" description="Helical" evidence="8">
    <location>
        <begin position="263"/>
        <end position="289"/>
    </location>
</feature>
<reference evidence="13" key="3">
    <citation type="submission" date="2019-12" db="UniProtKB">
        <authorList>
            <consortium name="WormBaseParasite"/>
        </authorList>
    </citation>
    <scope>IDENTIFICATION</scope>
</reference>
<dbReference type="Pfam" id="PF03137">
    <property type="entry name" value="OATP"/>
    <property type="match status" value="1"/>
</dbReference>
<dbReference type="WBParaSite" id="TMUE_2000007446.2">
    <property type="protein sequence ID" value="TMUE_2000007446.2"/>
    <property type="gene ID" value="WBGene00299890"/>
</dbReference>
<sequence length="699" mass="76751">MSIPNVTPSADKSIEHANEATTASETKPSQDASELSPQLSSEPHPCWIRLQSSKCLLAVLCVCAFAQSMVINGLVPISITTIEKRFHLTSNQSGLFSSMYDIGVLITLLPVCYFGEKGHKGRWIAAGMFFLGLGSLVCTIPHFTGEQYLHGKGRSSEICIPDSVGLMTQSQPNGRKESYAYPFLLIGQFLHGVGAAPLYTLGVSYLDESVSQKMSPVYLGLFLSSATLGPAIGFLLGGLLLGIDGNIDKPNKSISDVLPGDPYWYGAWWIGFLITSAILFSVSPLLCAFRRVLPEAKLHAKERIDQTNQMIFANALTANTSRLKDFPHLLMQMLLSNCAFLFIVIKDVLSSFLINGFITFLPKFTETVFLLSSSISSIVTGGAFVPPAVMGNVLGGYLIKWFKLRCRQTIALCIICEIVCLLLVPTFLLDSQGAPLAGADIHYNSSSHGQNLVQQCNSDCSCDFVYSPVCDESTGVTYFSPCYAGCRKIEERNTVSFNESHTGWEDCRCLIDSPNVPAKESAPLSNIVARGSCRTGGFAIYVFFALFIFLIFFTFLAAMPSQQAILRCVPFEQRTLALGVDYVFARALGSVPGPIAFGSLIDTTCNVWAGKGDDGLSCMWYDSEWFKTIIFILSAIFKLLSILALLVAWKMYRPPNNVENSARIRWNRIKCFVPWRCTGRIYTFNKGDAVLRSYGKTLS</sequence>
<feature type="domain" description="Kazal-like" evidence="11">
    <location>
        <begin position="450"/>
        <end position="502"/>
    </location>
</feature>
<keyword evidence="8" id="KW-0406">Ion transport</keyword>
<dbReference type="InterPro" id="IPR036259">
    <property type="entry name" value="MFS_trans_sf"/>
</dbReference>
<dbReference type="SUPFAM" id="SSF103473">
    <property type="entry name" value="MFS general substrate transporter"/>
    <property type="match status" value="1"/>
</dbReference>
<dbReference type="STRING" id="70415.A0A5S6QJA5"/>
<evidence type="ECO:0000256" key="4">
    <source>
        <dbReference type="ARBA" id="ARBA00022692"/>
    </source>
</evidence>
<keyword evidence="4 8" id="KW-0812">Transmembrane</keyword>
<keyword evidence="5 8" id="KW-1133">Transmembrane helix</keyword>
<evidence type="ECO:0000259" key="11">
    <source>
        <dbReference type="PROSITE" id="PS51465"/>
    </source>
</evidence>
<dbReference type="InterPro" id="IPR020846">
    <property type="entry name" value="MFS_dom"/>
</dbReference>
<reference evidence="12" key="2">
    <citation type="submission" date="2014-03" db="EMBL/GenBank/DDBJ databases">
        <title>The whipworm genome and dual-species transcriptomics of an intimate host-pathogen interaction.</title>
        <authorList>
            <person name="Foth B.J."/>
            <person name="Tsai I.J."/>
            <person name="Reid A.J."/>
            <person name="Bancroft A.J."/>
            <person name="Nichol S."/>
            <person name="Tracey A."/>
            <person name="Holroyd N."/>
            <person name="Cotton J.A."/>
            <person name="Stanley E.J."/>
            <person name="Zarowiecki M."/>
            <person name="Liu J.Z."/>
            <person name="Huckvale T."/>
            <person name="Cooper P.J."/>
            <person name="Grencis R.K."/>
            <person name="Berriman M."/>
        </authorList>
    </citation>
    <scope>NUCLEOTIDE SEQUENCE [LARGE SCALE GENOMIC DNA]</scope>
    <source>
        <strain evidence="12">Edinburgh</strain>
    </source>
</reference>
<dbReference type="GO" id="GO:0016323">
    <property type="term" value="C:basolateral plasma membrane"/>
    <property type="evidence" value="ECO:0007669"/>
    <property type="project" value="TreeGrafter"/>
</dbReference>
<dbReference type="GO" id="GO:0006811">
    <property type="term" value="P:monoatomic ion transport"/>
    <property type="evidence" value="ECO:0007669"/>
    <property type="project" value="UniProtKB-KW"/>
</dbReference>
<feature type="transmembrane region" description="Helical" evidence="8">
    <location>
        <begin position="410"/>
        <end position="429"/>
    </location>
</feature>
<evidence type="ECO:0000256" key="9">
    <source>
        <dbReference type="SAM" id="MobiDB-lite"/>
    </source>
</evidence>
<feature type="transmembrane region" description="Helical" evidence="8">
    <location>
        <begin position="538"/>
        <end position="558"/>
    </location>
</feature>
<evidence type="ECO:0000256" key="3">
    <source>
        <dbReference type="ARBA" id="ARBA00022475"/>
    </source>
</evidence>
<keyword evidence="3" id="KW-1003">Cell membrane</keyword>
<keyword evidence="7" id="KW-1015">Disulfide bond</keyword>
<keyword evidence="12" id="KW-1185">Reference proteome</keyword>
<dbReference type="SUPFAM" id="SSF100895">
    <property type="entry name" value="Kazal-type serine protease inhibitors"/>
    <property type="match status" value="1"/>
</dbReference>
<feature type="transmembrane region" description="Helical" evidence="8">
    <location>
        <begin position="179"/>
        <end position="206"/>
    </location>
</feature>
<name>A0A5S6QJA5_TRIMR</name>
<evidence type="ECO:0000313" key="13">
    <source>
        <dbReference type="WBParaSite" id="TMUE_2000007446.1"/>
    </source>
</evidence>
<dbReference type="PANTHER" id="PTHR11388">
    <property type="entry name" value="ORGANIC ANION TRANSPORTER"/>
    <property type="match status" value="1"/>
</dbReference>
<evidence type="ECO:0000256" key="1">
    <source>
        <dbReference type="ARBA" id="ARBA00004651"/>
    </source>
</evidence>
<feature type="transmembrane region" description="Helical" evidence="8">
    <location>
        <begin position="218"/>
        <end position="243"/>
    </location>
</feature>
<dbReference type="GO" id="GO:0015347">
    <property type="term" value="F:sodium-independent organic anion transmembrane transporter activity"/>
    <property type="evidence" value="ECO:0007669"/>
    <property type="project" value="TreeGrafter"/>
</dbReference>
<dbReference type="Gene3D" id="1.20.1250.20">
    <property type="entry name" value="MFS general substrate transporter like domains"/>
    <property type="match status" value="1"/>
</dbReference>
<feature type="domain" description="Major facilitator superfamily (MFS) profile" evidence="10">
    <location>
        <begin position="56"/>
        <end position="653"/>
    </location>
</feature>
<organism evidence="12 13">
    <name type="scientific">Trichuris muris</name>
    <name type="common">Mouse whipworm</name>
    <dbReference type="NCBI Taxonomy" id="70415"/>
    <lineage>
        <taxon>Eukaryota</taxon>
        <taxon>Metazoa</taxon>
        <taxon>Ecdysozoa</taxon>
        <taxon>Nematoda</taxon>
        <taxon>Enoplea</taxon>
        <taxon>Dorylaimia</taxon>
        <taxon>Trichinellida</taxon>
        <taxon>Trichuridae</taxon>
        <taxon>Trichuris</taxon>
    </lineage>
</organism>